<dbReference type="PIRSF" id="PIRSF001259">
    <property type="entry name" value="RibA"/>
    <property type="match status" value="1"/>
</dbReference>
<proteinExistence type="inferred from homology"/>
<dbReference type="PANTHER" id="PTHR21327:SF18">
    <property type="entry name" value="3,4-DIHYDROXY-2-BUTANONE 4-PHOSPHATE SYNTHASE"/>
    <property type="match status" value="1"/>
</dbReference>
<dbReference type="InterPro" id="IPR036144">
    <property type="entry name" value="RibA-like_sf"/>
</dbReference>
<comment type="catalytic activity">
    <reaction evidence="11">
        <text>GTP + 4 H2O = 2,5-diamino-6-hydroxy-4-(5-phosphoribosylamino)-pyrimidine + formate + 2 phosphate + 3 H(+)</text>
        <dbReference type="Rhea" id="RHEA:23704"/>
        <dbReference type="ChEBI" id="CHEBI:15377"/>
        <dbReference type="ChEBI" id="CHEBI:15378"/>
        <dbReference type="ChEBI" id="CHEBI:15740"/>
        <dbReference type="ChEBI" id="CHEBI:37565"/>
        <dbReference type="ChEBI" id="CHEBI:43474"/>
        <dbReference type="ChEBI" id="CHEBI:58614"/>
        <dbReference type="EC" id="3.5.4.25"/>
    </reaction>
</comment>
<accession>A0A382DGD2</accession>
<dbReference type="GO" id="GO:0009231">
    <property type="term" value="P:riboflavin biosynthetic process"/>
    <property type="evidence" value="ECO:0007669"/>
    <property type="project" value="UniProtKB-UniPathway"/>
</dbReference>
<dbReference type="FunFam" id="3.40.50.10990:FF:000001">
    <property type="entry name" value="Riboflavin biosynthesis protein RibBA"/>
    <property type="match status" value="1"/>
</dbReference>
<dbReference type="PANTHER" id="PTHR21327">
    <property type="entry name" value="GTP CYCLOHYDROLASE II-RELATED"/>
    <property type="match status" value="1"/>
</dbReference>
<dbReference type="HAMAP" id="MF_00179">
    <property type="entry name" value="RibA"/>
    <property type="match status" value="1"/>
</dbReference>
<dbReference type="GO" id="GO:0008686">
    <property type="term" value="F:3,4-dihydroxy-2-butanone-4-phosphate synthase activity"/>
    <property type="evidence" value="ECO:0007669"/>
    <property type="project" value="InterPro"/>
</dbReference>
<sequence length="288" mass="32255">STPNDLGRPGHMFPLVAKEGGVLQRAGHTEAAIDLARLAGLKPASLLVEIVDEDGTMARRPRLETISEKHNLPLITIADLIEYRRKHEKLIEELSNIPLPNKFGNFTLRLFEDRVHGDHHVALVKGNISEMDDVLVRVHSQCLTGDIFGSLRCDCGQQLTRALDKIEEEGAGLLVYLRQEGRGIGLKNKIMAYKLQDDGMDTVEANHHLGFPSDLREYGIGAQIIRECGVRKMRLLTNNPRKIVGLEGYGLEVVGREPIEFESNAINKKYLQTKRDKLGHFILTEDKV</sequence>
<keyword evidence="6" id="KW-0479">Metal-binding</keyword>
<keyword evidence="9" id="KW-0862">Zinc</keyword>
<dbReference type="GO" id="GO:0046872">
    <property type="term" value="F:metal ion binding"/>
    <property type="evidence" value="ECO:0007669"/>
    <property type="project" value="UniProtKB-KW"/>
</dbReference>
<evidence type="ECO:0000256" key="2">
    <source>
        <dbReference type="ARBA" id="ARBA00004853"/>
    </source>
</evidence>
<reference evidence="13" key="1">
    <citation type="submission" date="2018-05" db="EMBL/GenBank/DDBJ databases">
        <authorList>
            <person name="Lanie J.A."/>
            <person name="Ng W.-L."/>
            <person name="Kazmierczak K.M."/>
            <person name="Andrzejewski T.M."/>
            <person name="Davidsen T.M."/>
            <person name="Wayne K.J."/>
            <person name="Tettelin H."/>
            <person name="Glass J.I."/>
            <person name="Rusch D."/>
            <person name="Podicherti R."/>
            <person name="Tsui H.-C.T."/>
            <person name="Winkler M.E."/>
        </authorList>
    </citation>
    <scope>NUCLEOTIDE SEQUENCE</scope>
</reference>
<dbReference type="NCBIfam" id="NF001591">
    <property type="entry name" value="PRK00393.1"/>
    <property type="match status" value="1"/>
</dbReference>
<evidence type="ECO:0000256" key="11">
    <source>
        <dbReference type="ARBA" id="ARBA00049295"/>
    </source>
</evidence>
<evidence type="ECO:0000256" key="9">
    <source>
        <dbReference type="ARBA" id="ARBA00022833"/>
    </source>
</evidence>
<dbReference type="CDD" id="cd00641">
    <property type="entry name" value="GTP_cyclohydro2"/>
    <property type="match status" value="1"/>
</dbReference>
<gene>
    <name evidence="13" type="ORF">METZ01_LOCUS189527</name>
</gene>
<evidence type="ECO:0000259" key="12">
    <source>
        <dbReference type="Pfam" id="PF00925"/>
    </source>
</evidence>
<dbReference type="EMBL" id="UINC01038932">
    <property type="protein sequence ID" value="SVB36673.1"/>
    <property type="molecule type" value="Genomic_DNA"/>
</dbReference>
<evidence type="ECO:0000256" key="10">
    <source>
        <dbReference type="ARBA" id="ARBA00023134"/>
    </source>
</evidence>
<dbReference type="AlphaFoldDB" id="A0A382DGD2"/>
<evidence type="ECO:0000313" key="13">
    <source>
        <dbReference type="EMBL" id="SVB36673.1"/>
    </source>
</evidence>
<dbReference type="NCBIfam" id="TIGR00505">
    <property type="entry name" value="ribA"/>
    <property type="match status" value="1"/>
</dbReference>
<comment type="similarity">
    <text evidence="3">In the N-terminal section; belongs to the DHBP synthase family.</text>
</comment>
<evidence type="ECO:0000256" key="8">
    <source>
        <dbReference type="ARBA" id="ARBA00022801"/>
    </source>
</evidence>
<dbReference type="Gene3D" id="3.90.870.10">
    <property type="entry name" value="DHBP synthase"/>
    <property type="match status" value="1"/>
</dbReference>
<name>A0A382DGD2_9ZZZZ</name>
<comment type="pathway">
    <text evidence="2">Cofactor biosynthesis; riboflavin biosynthesis; 5-amino-6-(D-ribitylamino)uracil from GTP: step 1/4.</text>
</comment>
<dbReference type="InterPro" id="IPR000422">
    <property type="entry name" value="DHBP_synthase_RibB"/>
</dbReference>
<dbReference type="InterPro" id="IPR017945">
    <property type="entry name" value="DHBP_synth_RibB-like_a/b_dom"/>
</dbReference>
<dbReference type="InterPro" id="IPR032677">
    <property type="entry name" value="GTP_cyclohydro_II"/>
</dbReference>
<dbReference type="GO" id="GO:0005525">
    <property type="term" value="F:GTP binding"/>
    <property type="evidence" value="ECO:0007669"/>
    <property type="project" value="UniProtKB-KW"/>
</dbReference>
<dbReference type="InterPro" id="IPR000926">
    <property type="entry name" value="RibA"/>
</dbReference>
<feature type="domain" description="GTP cyclohydrolase II" evidence="12">
    <location>
        <begin position="96"/>
        <end position="257"/>
    </location>
</feature>
<keyword evidence="5" id="KW-0686">Riboflavin biosynthesis</keyword>
<evidence type="ECO:0000256" key="1">
    <source>
        <dbReference type="ARBA" id="ARBA00001947"/>
    </source>
</evidence>
<dbReference type="Pfam" id="PF00926">
    <property type="entry name" value="DHBP_synthase"/>
    <property type="match status" value="1"/>
</dbReference>
<comment type="cofactor">
    <cofactor evidence="1">
        <name>Zn(2+)</name>
        <dbReference type="ChEBI" id="CHEBI:29105"/>
    </cofactor>
</comment>
<evidence type="ECO:0000256" key="5">
    <source>
        <dbReference type="ARBA" id="ARBA00022619"/>
    </source>
</evidence>
<organism evidence="13">
    <name type="scientific">marine metagenome</name>
    <dbReference type="NCBI Taxonomy" id="408172"/>
    <lineage>
        <taxon>unclassified sequences</taxon>
        <taxon>metagenomes</taxon>
        <taxon>ecological metagenomes</taxon>
    </lineage>
</organism>
<keyword evidence="10" id="KW-0342">GTP-binding</keyword>
<dbReference type="Gene3D" id="3.40.50.10990">
    <property type="entry name" value="GTP cyclohydrolase II"/>
    <property type="match status" value="1"/>
</dbReference>
<dbReference type="GO" id="GO:0003935">
    <property type="term" value="F:GTP cyclohydrolase II activity"/>
    <property type="evidence" value="ECO:0007669"/>
    <property type="project" value="UniProtKB-EC"/>
</dbReference>
<dbReference type="Pfam" id="PF00925">
    <property type="entry name" value="GTP_cyclohydro2"/>
    <property type="match status" value="1"/>
</dbReference>
<evidence type="ECO:0000256" key="3">
    <source>
        <dbReference type="ARBA" id="ARBA00005520"/>
    </source>
</evidence>
<protein>
    <recommendedName>
        <fullName evidence="4">GTP cyclohydrolase II</fullName>
        <ecNumber evidence="4">3.5.4.25</ecNumber>
    </recommendedName>
</protein>
<dbReference type="UniPathway" id="UPA00275">
    <property type="reaction ID" value="UER00400"/>
</dbReference>
<dbReference type="GO" id="GO:0005829">
    <property type="term" value="C:cytosol"/>
    <property type="evidence" value="ECO:0007669"/>
    <property type="project" value="TreeGrafter"/>
</dbReference>
<evidence type="ECO:0000256" key="6">
    <source>
        <dbReference type="ARBA" id="ARBA00022723"/>
    </source>
</evidence>
<evidence type="ECO:0000256" key="7">
    <source>
        <dbReference type="ARBA" id="ARBA00022741"/>
    </source>
</evidence>
<keyword evidence="7" id="KW-0547">Nucleotide-binding</keyword>
<feature type="non-terminal residue" evidence="13">
    <location>
        <position position="1"/>
    </location>
</feature>
<dbReference type="SUPFAM" id="SSF55821">
    <property type="entry name" value="YrdC/RibB"/>
    <property type="match status" value="1"/>
</dbReference>
<evidence type="ECO:0000256" key="4">
    <source>
        <dbReference type="ARBA" id="ARBA00012762"/>
    </source>
</evidence>
<dbReference type="EC" id="3.5.4.25" evidence="4"/>
<keyword evidence="8" id="KW-0378">Hydrolase</keyword>
<dbReference type="SUPFAM" id="SSF142695">
    <property type="entry name" value="RibA-like"/>
    <property type="match status" value="1"/>
</dbReference>